<organism evidence="1 2">
    <name type="scientific">Methylorubrum populi</name>
    <dbReference type="NCBI Taxonomy" id="223967"/>
    <lineage>
        <taxon>Bacteria</taxon>
        <taxon>Pseudomonadati</taxon>
        <taxon>Pseudomonadota</taxon>
        <taxon>Alphaproteobacteria</taxon>
        <taxon>Hyphomicrobiales</taxon>
        <taxon>Methylobacteriaceae</taxon>
        <taxon>Methylorubrum</taxon>
    </lineage>
</organism>
<reference evidence="1 2" key="1">
    <citation type="journal article" date="2016" name="Genome Announc.">
        <title>Complete Genome Sequence of Methylobacterium populi P-1M, Isolated from Pink-Pigmented Household Biofilm.</title>
        <authorList>
            <person name="Morohoshi T."/>
            <person name="Ikeda T."/>
        </authorList>
    </citation>
    <scope>NUCLEOTIDE SEQUENCE [LARGE SCALE GENOMIC DNA]</scope>
    <source>
        <strain evidence="1 2">P-1M</strain>
    </source>
</reference>
<name>A0A160PLC2_9HYPH</name>
<dbReference type="AlphaFoldDB" id="A0A160PLC2"/>
<dbReference type="Proteomes" id="UP000218288">
    <property type="component" value="Chromosome"/>
</dbReference>
<dbReference type="Pfam" id="PF20339">
    <property type="entry name" value="DUF6634"/>
    <property type="match status" value="1"/>
</dbReference>
<evidence type="ECO:0000313" key="2">
    <source>
        <dbReference type="Proteomes" id="UP000218288"/>
    </source>
</evidence>
<gene>
    <name evidence="1" type="ORF">MPPM_4105</name>
</gene>
<sequence>MIIALFGGDGRAVGTHAAFLIARAAASVGTATTLLRVVGAHESRLPRLDSVPDTLRVVELCRDGPSFAEDFPRETAADPARRLVVLDLPPGWAADCPVDLGECPRVIAVGPSVLERAMAVSMLRATAHAAVPWLLGCGFPSLGASDRTVRDTAAAAGLDDTSIRVIPRGLPAPLRDAAAPAHGSLLASLSVRAALRVLNAVVPGAVPMPGHPGDVIAPVLAGMGEADRRDAQDRLRDLADALDAAEDGEYPSAEELAAAPVLEEWEFGMRPVAALVGRVTHHPDFPPGRRVRTSEVYVSDRRTWARTYSRLYRLGRPAGPRPSLQ</sequence>
<evidence type="ECO:0000313" key="1">
    <source>
        <dbReference type="EMBL" id="BAU92710.1"/>
    </source>
</evidence>
<dbReference type="RefSeq" id="WP_096486586.1">
    <property type="nucleotide sequence ID" value="NZ_AP014809.1"/>
</dbReference>
<protein>
    <submittedName>
        <fullName evidence="1">Uncharacterized protein</fullName>
    </submittedName>
</protein>
<dbReference type="OrthoDB" id="7870532at2"/>
<proteinExistence type="predicted"/>
<dbReference type="EMBL" id="AP014809">
    <property type="protein sequence ID" value="BAU92710.1"/>
    <property type="molecule type" value="Genomic_DNA"/>
</dbReference>
<dbReference type="InterPro" id="IPR046574">
    <property type="entry name" value="DUF6634"/>
</dbReference>
<accession>A0A160PLC2</accession>